<keyword evidence="2" id="KW-1185">Reference proteome</keyword>
<accession>A0ABY1JMW3</accession>
<evidence type="ECO:0000313" key="2">
    <source>
        <dbReference type="Proteomes" id="UP000186666"/>
    </source>
</evidence>
<name>A0ABY1JMW3_9BACL</name>
<proteinExistence type="predicted"/>
<gene>
    <name evidence="1" type="ORF">SAMN05421578_102167</name>
</gene>
<protein>
    <submittedName>
        <fullName evidence="1">Uncharacterized protein</fullName>
    </submittedName>
</protein>
<comment type="caution">
    <text evidence="1">The sequence shown here is derived from an EMBL/GenBank/DDBJ whole genome shotgun (WGS) entry which is preliminary data.</text>
</comment>
<reference evidence="1 2" key="1">
    <citation type="submission" date="2017-01" db="EMBL/GenBank/DDBJ databases">
        <authorList>
            <person name="Varghese N."/>
            <person name="Submissions S."/>
        </authorList>
    </citation>
    <scope>NUCLEOTIDE SEQUENCE [LARGE SCALE GENOMIC DNA]</scope>
    <source>
        <strain evidence="1 2">ATCC 23464</strain>
    </source>
</reference>
<evidence type="ECO:0000313" key="1">
    <source>
        <dbReference type="EMBL" id="SIQ47704.1"/>
    </source>
</evidence>
<sequence length="39" mass="4457">MDTEARQTFLVFHPQFPDNAGDRETTIEAQKPTVLPIIE</sequence>
<organism evidence="1 2">
    <name type="scientific">Paenibacillus macquariensis</name>
    <dbReference type="NCBI Taxonomy" id="948756"/>
    <lineage>
        <taxon>Bacteria</taxon>
        <taxon>Bacillati</taxon>
        <taxon>Bacillota</taxon>
        <taxon>Bacilli</taxon>
        <taxon>Bacillales</taxon>
        <taxon>Paenibacillaceae</taxon>
        <taxon>Paenibacillus</taxon>
    </lineage>
</organism>
<dbReference type="Proteomes" id="UP000186666">
    <property type="component" value="Unassembled WGS sequence"/>
</dbReference>
<dbReference type="EMBL" id="FTNK01000002">
    <property type="protein sequence ID" value="SIQ47704.1"/>
    <property type="molecule type" value="Genomic_DNA"/>
</dbReference>